<sequence length="96" mass="11200">MHQLSITSTLLYVIVALILYFIWKRKHLYYCSFKHPGPFGFPLIGSVHLLKPGPTETYNILMRIAQYAPVTRMWLGPFFHLFISKAEDTEILLNKC</sequence>
<dbReference type="Gene3D" id="1.10.630.10">
    <property type="entry name" value="Cytochrome P450"/>
    <property type="match status" value="1"/>
</dbReference>
<dbReference type="Proteomes" id="UP001168821">
    <property type="component" value="Unassembled WGS sequence"/>
</dbReference>
<dbReference type="GO" id="GO:0020037">
    <property type="term" value="F:heme binding"/>
    <property type="evidence" value="ECO:0007669"/>
    <property type="project" value="InterPro"/>
</dbReference>
<comment type="caution">
    <text evidence="3">The sequence shown here is derived from an EMBL/GenBank/DDBJ whole genome shotgun (WGS) entry which is preliminary data.</text>
</comment>
<protein>
    <recommendedName>
        <fullName evidence="5">Cytochrome P450</fullName>
    </recommendedName>
</protein>
<evidence type="ECO:0000256" key="1">
    <source>
        <dbReference type="ARBA" id="ARBA00023033"/>
    </source>
</evidence>
<keyword evidence="1" id="KW-0503">Monooxygenase</keyword>
<keyword evidence="2" id="KW-0472">Membrane</keyword>
<organism evidence="3 4">
    <name type="scientific">Zophobas morio</name>
    <dbReference type="NCBI Taxonomy" id="2755281"/>
    <lineage>
        <taxon>Eukaryota</taxon>
        <taxon>Metazoa</taxon>
        <taxon>Ecdysozoa</taxon>
        <taxon>Arthropoda</taxon>
        <taxon>Hexapoda</taxon>
        <taxon>Insecta</taxon>
        <taxon>Pterygota</taxon>
        <taxon>Neoptera</taxon>
        <taxon>Endopterygota</taxon>
        <taxon>Coleoptera</taxon>
        <taxon>Polyphaga</taxon>
        <taxon>Cucujiformia</taxon>
        <taxon>Tenebrionidae</taxon>
        <taxon>Zophobas</taxon>
    </lineage>
</organism>
<accession>A0AA38MDK6</accession>
<reference evidence="3" key="1">
    <citation type="journal article" date="2023" name="G3 (Bethesda)">
        <title>Whole genome assemblies of Zophobas morio and Tenebrio molitor.</title>
        <authorList>
            <person name="Kaur S."/>
            <person name="Stinson S.A."/>
            <person name="diCenzo G.C."/>
        </authorList>
    </citation>
    <scope>NUCLEOTIDE SEQUENCE</scope>
    <source>
        <strain evidence="3">QUZm001</strain>
    </source>
</reference>
<dbReference type="AlphaFoldDB" id="A0AA38MDK6"/>
<name>A0AA38MDK6_9CUCU</name>
<dbReference type="GO" id="GO:0005506">
    <property type="term" value="F:iron ion binding"/>
    <property type="evidence" value="ECO:0007669"/>
    <property type="project" value="InterPro"/>
</dbReference>
<keyword evidence="2" id="KW-1133">Transmembrane helix</keyword>
<gene>
    <name evidence="3" type="ORF">Zmor_018520</name>
</gene>
<dbReference type="InterPro" id="IPR036396">
    <property type="entry name" value="Cyt_P450_sf"/>
</dbReference>
<dbReference type="SUPFAM" id="SSF48264">
    <property type="entry name" value="Cytochrome P450"/>
    <property type="match status" value="1"/>
</dbReference>
<feature type="transmembrane region" description="Helical" evidence="2">
    <location>
        <begin position="6"/>
        <end position="23"/>
    </location>
</feature>
<dbReference type="GO" id="GO:0016705">
    <property type="term" value="F:oxidoreductase activity, acting on paired donors, with incorporation or reduction of molecular oxygen"/>
    <property type="evidence" value="ECO:0007669"/>
    <property type="project" value="InterPro"/>
</dbReference>
<evidence type="ECO:0000313" key="4">
    <source>
        <dbReference type="Proteomes" id="UP001168821"/>
    </source>
</evidence>
<evidence type="ECO:0000313" key="3">
    <source>
        <dbReference type="EMBL" id="KAJ3652567.1"/>
    </source>
</evidence>
<keyword evidence="1" id="KW-0560">Oxidoreductase</keyword>
<evidence type="ECO:0000256" key="2">
    <source>
        <dbReference type="SAM" id="Phobius"/>
    </source>
</evidence>
<proteinExistence type="predicted"/>
<keyword evidence="2" id="KW-0812">Transmembrane</keyword>
<keyword evidence="4" id="KW-1185">Reference proteome</keyword>
<dbReference type="GO" id="GO:0004497">
    <property type="term" value="F:monooxygenase activity"/>
    <property type="evidence" value="ECO:0007669"/>
    <property type="project" value="UniProtKB-KW"/>
</dbReference>
<dbReference type="EMBL" id="JALNTZ010000005">
    <property type="protein sequence ID" value="KAJ3652567.1"/>
    <property type="molecule type" value="Genomic_DNA"/>
</dbReference>
<evidence type="ECO:0008006" key="5">
    <source>
        <dbReference type="Google" id="ProtNLM"/>
    </source>
</evidence>